<reference evidence="2" key="1">
    <citation type="submission" date="2023-03" db="EMBL/GenBank/DDBJ databases">
        <title>Massive genome expansion in bonnet fungi (Mycena s.s.) driven by repeated elements and novel gene families across ecological guilds.</title>
        <authorList>
            <consortium name="Lawrence Berkeley National Laboratory"/>
            <person name="Harder C.B."/>
            <person name="Miyauchi S."/>
            <person name="Viragh M."/>
            <person name="Kuo A."/>
            <person name="Thoen E."/>
            <person name="Andreopoulos B."/>
            <person name="Lu D."/>
            <person name="Skrede I."/>
            <person name="Drula E."/>
            <person name="Henrissat B."/>
            <person name="Morin E."/>
            <person name="Kohler A."/>
            <person name="Barry K."/>
            <person name="LaButti K."/>
            <person name="Morin E."/>
            <person name="Salamov A."/>
            <person name="Lipzen A."/>
            <person name="Mereny Z."/>
            <person name="Hegedus B."/>
            <person name="Baldrian P."/>
            <person name="Stursova M."/>
            <person name="Weitz H."/>
            <person name="Taylor A."/>
            <person name="Grigoriev I.V."/>
            <person name="Nagy L.G."/>
            <person name="Martin F."/>
            <person name="Kauserud H."/>
        </authorList>
    </citation>
    <scope>NUCLEOTIDE SEQUENCE</scope>
    <source>
        <strain evidence="2">CBHHK173m</strain>
    </source>
</reference>
<dbReference type="Proteomes" id="UP001222325">
    <property type="component" value="Unassembled WGS sequence"/>
</dbReference>
<organism evidence="2 3">
    <name type="scientific">Mycena belliarum</name>
    <dbReference type="NCBI Taxonomy" id="1033014"/>
    <lineage>
        <taxon>Eukaryota</taxon>
        <taxon>Fungi</taxon>
        <taxon>Dikarya</taxon>
        <taxon>Basidiomycota</taxon>
        <taxon>Agaricomycotina</taxon>
        <taxon>Agaricomycetes</taxon>
        <taxon>Agaricomycetidae</taxon>
        <taxon>Agaricales</taxon>
        <taxon>Marasmiineae</taxon>
        <taxon>Mycenaceae</taxon>
        <taxon>Mycena</taxon>
    </lineage>
</organism>
<evidence type="ECO:0000313" key="3">
    <source>
        <dbReference type="Proteomes" id="UP001222325"/>
    </source>
</evidence>
<protein>
    <submittedName>
        <fullName evidence="2">Uncharacterized protein</fullName>
    </submittedName>
</protein>
<feature type="compositionally biased region" description="Polar residues" evidence="1">
    <location>
        <begin position="44"/>
        <end position="53"/>
    </location>
</feature>
<feature type="region of interest" description="Disordered" evidence="1">
    <location>
        <begin position="347"/>
        <end position="370"/>
    </location>
</feature>
<proteinExistence type="predicted"/>
<dbReference type="AlphaFoldDB" id="A0AAD6TRA3"/>
<feature type="region of interest" description="Disordered" evidence="1">
    <location>
        <begin position="169"/>
        <end position="244"/>
    </location>
</feature>
<evidence type="ECO:0000256" key="1">
    <source>
        <dbReference type="SAM" id="MobiDB-lite"/>
    </source>
</evidence>
<sequence>MFNFKQIQPNSRARGIQHVVQTFNTGKQTISVPDDHHADDPKSTETMPPSMTSRVPRKRPSWMKWVIQGCTLRKLQTSMGWEDAKFKQFRTHVQVAAKQAGLNLQEPDPDKQDASKWATFVKELPALGTDFEDAWPIKFYFMKYCYKKEQNERYQLNAKGCKELAAHEENISNTPTNSLEGSSASEPSKKRKLNEEDDTLTPNTPRKALPERLEATQLPKPPAGSRSSGKTPDKRADNITPISASPSTSAIERAACAACVLCGFQPPIPRAQKAALSDFFTGREEFHLAFEVAGIVGDHHFRALLRLRTREREGFIQSLAPIKINQFEVVVLCDMLQKHIECRRVTEDSRKSSARADDGPRRAKKVPRMDIAKPPPSLQKYMGTLSCDHRRIQEEMGIADEEEYFDIVRSVEEKASRFLEIRKGHKQDAAQAVAFFRLVCKERPSFRKYDQWWPLEVLMKRYLAARLAGLPGTLLGTEVRHECPHRRIYPARKVPPSLVALLADYGMEELGPAFLSLGISSDEQFGHIMESERLKTLLLVDANLKQLGLTPFQTMMMRHILSEV</sequence>
<accession>A0AAD6TRA3</accession>
<keyword evidence="3" id="KW-1185">Reference proteome</keyword>
<feature type="compositionally biased region" description="Polar residues" evidence="1">
    <location>
        <begin position="171"/>
        <end position="186"/>
    </location>
</feature>
<feature type="region of interest" description="Disordered" evidence="1">
    <location>
        <begin position="27"/>
        <end position="58"/>
    </location>
</feature>
<feature type="compositionally biased region" description="Basic and acidic residues" evidence="1">
    <location>
        <begin position="33"/>
        <end position="43"/>
    </location>
</feature>
<dbReference type="EMBL" id="JARJCN010000102">
    <property type="protein sequence ID" value="KAJ7075182.1"/>
    <property type="molecule type" value="Genomic_DNA"/>
</dbReference>
<name>A0AAD6TRA3_9AGAR</name>
<evidence type="ECO:0000313" key="2">
    <source>
        <dbReference type="EMBL" id="KAJ7075182.1"/>
    </source>
</evidence>
<gene>
    <name evidence="2" type="ORF">B0H15DRAFT_40599</name>
</gene>
<comment type="caution">
    <text evidence="2">The sequence shown here is derived from an EMBL/GenBank/DDBJ whole genome shotgun (WGS) entry which is preliminary data.</text>
</comment>